<dbReference type="InterPro" id="IPR044978">
    <property type="entry name" value="GRV2/DNAJC13"/>
</dbReference>
<dbReference type="PANTHER" id="PTHR36983">
    <property type="entry name" value="DNAJ HOMOLOG SUBFAMILY C MEMBER 13"/>
    <property type="match status" value="1"/>
</dbReference>
<dbReference type="EMBL" id="CASHTH010001731">
    <property type="protein sequence ID" value="CAI8019167.1"/>
    <property type="molecule type" value="Genomic_DNA"/>
</dbReference>
<protein>
    <submittedName>
        <fullName evidence="2">DnaJ homolog subfamily C member 13</fullName>
    </submittedName>
</protein>
<name>A0AA35WMA5_GEOBA</name>
<accession>A0AA35WMA5</accession>
<dbReference type="Proteomes" id="UP001174909">
    <property type="component" value="Unassembled WGS sequence"/>
</dbReference>
<dbReference type="GO" id="GO:0006898">
    <property type="term" value="P:receptor-mediated endocytosis"/>
    <property type="evidence" value="ECO:0007669"/>
    <property type="project" value="TreeGrafter"/>
</dbReference>
<dbReference type="GO" id="GO:0010008">
    <property type="term" value="C:endosome membrane"/>
    <property type="evidence" value="ECO:0007669"/>
    <property type="project" value="TreeGrafter"/>
</dbReference>
<reference evidence="2" key="1">
    <citation type="submission" date="2023-03" db="EMBL/GenBank/DDBJ databases">
        <authorList>
            <person name="Steffen K."/>
            <person name="Cardenas P."/>
        </authorList>
    </citation>
    <scope>NUCLEOTIDE SEQUENCE</scope>
</reference>
<dbReference type="AlphaFoldDB" id="A0AA35WMA5"/>
<dbReference type="GO" id="GO:2000641">
    <property type="term" value="P:regulation of early endosome to late endosome transport"/>
    <property type="evidence" value="ECO:0007669"/>
    <property type="project" value="InterPro"/>
</dbReference>
<dbReference type="Pfam" id="PF19432">
    <property type="entry name" value="RME-8_N"/>
    <property type="match status" value="1"/>
</dbReference>
<evidence type="ECO:0000313" key="2">
    <source>
        <dbReference type="EMBL" id="CAI8019167.1"/>
    </source>
</evidence>
<dbReference type="GO" id="GO:0007032">
    <property type="term" value="P:endosome organization"/>
    <property type="evidence" value="ECO:0007669"/>
    <property type="project" value="InterPro"/>
</dbReference>
<organism evidence="2 3">
    <name type="scientific">Geodia barretti</name>
    <name type="common">Barrett's horny sponge</name>
    <dbReference type="NCBI Taxonomy" id="519541"/>
    <lineage>
        <taxon>Eukaryota</taxon>
        <taxon>Metazoa</taxon>
        <taxon>Porifera</taxon>
        <taxon>Demospongiae</taxon>
        <taxon>Heteroscleromorpha</taxon>
        <taxon>Tetractinellida</taxon>
        <taxon>Astrophorina</taxon>
        <taxon>Geodiidae</taxon>
        <taxon>Geodia</taxon>
    </lineage>
</organism>
<evidence type="ECO:0000313" key="3">
    <source>
        <dbReference type="Proteomes" id="UP001174909"/>
    </source>
</evidence>
<gene>
    <name evidence="2" type="ORF">GBAR_LOCUS11542</name>
</gene>
<feature type="domain" description="DnaJ homologue subfamily C GRV2/DNAJC13 N-terminal" evidence="1">
    <location>
        <begin position="18"/>
        <end position="628"/>
    </location>
</feature>
<dbReference type="InterPro" id="IPR045802">
    <property type="entry name" value="GRV2/DNAJC13_N"/>
</dbReference>
<sequence>MAQGRRRGQVLLHQALVEGKYKRVFSIGTKAITTYNPNTHEVTNQWCYNEFVGIAPSPKASNEFIITMKKGRKTQQMTFSTEFRPEVLTRTLMFSPLFCEQPRNETDKRFDAAKFHWDEAKVKVLLVVRRYCVSQVDITGHTLTDYKYKDIEYMAKVADHPGAFVVAAGGFGRLHMFLTEQRDDVMKAIILASRSNIGYEIAVHRDLITQHDFLERRLGKYSDDDSITSLTEFKVQKHTPRYLEPAPRILALSENCIIERDPSTYIVVTIRPLSEVFALIRYTNDPQRFSIEYVNGIVRKYSATERDALLCSILDGVRASGNRDICVKMTRTNRGQRLGPLHLPVEEEVESQYLKYLVNTPPSVQFHEAVEKFNSNVAYSGLKHAVSSEGIFSENKEKLINGSLTALLMKEGDQNSLPNDRLEEQFHALRRLVASKAGYEAFTSLTNFREIVGKKVVRALRRKDDGISHACVDFLCALMQPMHDNYDLRQEQMNKSSLLSSKPFLEMVLEPLKTHVQLGTGALVVSSILDFFTFAVCPPYSETTEAEKFDMVLELISGLGRTVFKLFQHPSLAIVEAAGLVMKAIIEEGTPEMAKKMQDLALAEGALPRHLHTSLFTASSDNRLLTHRSEVNS</sequence>
<keyword evidence="3" id="KW-1185">Reference proteome</keyword>
<dbReference type="PANTHER" id="PTHR36983:SF2">
    <property type="entry name" value="DNAJ HOMOLOG SUBFAMILY C MEMBER 13"/>
    <property type="match status" value="1"/>
</dbReference>
<proteinExistence type="predicted"/>
<comment type="caution">
    <text evidence="2">The sequence shown here is derived from an EMBL/GenBank/DDBJ whole genome shotgun (WGS) entry which is preliminary data.</text>
</comment>
<evidence type="ECO:0000259" key="1">
    <source>
        <dbReference type="Pfam" id="PF19432"/>
    </source>
</evidence>